<dbReference type="Proteomes" id="UP001289374">
    <property type="component" value="Unassembled WGS sequence"/>
</dbReference>
<sequence>MRILAWNCRGLARPAARRMLRELLQSHKSDIIFICEIKTANTDKLSSLLQSFNLVYSALVPAFNKAGGLCLAWTPSITVNVVLTNPWMINALIFLNSEPRPWQFTGVHCLAIPTLKPVFWHCFNEICSSFDGPWLAMGDFNAVLAQTEKRGGKPFASASRNAFRDELETCNLIYLGFTGVKFTWSNKRPGKTNIQSRLDRGVANSDWCLLYPQTIITHIPAIALDHSSLLLDTHPHSEFRPRPFFFEEMWFRDYSCENLVANTCLSSMTGCVTEYMANTISESDRSELDMIPSPDEIKDVVFAMAPSRAQDRMDSPPSFFKRY</sequence>
<dbReference type="SUPFAM" id="SSF56219">
    <property type="entry name" value="DNase I-like"/>
    <property type="match status" value="1"/>
</dbReference>
<dbReference type="EMBL" id="JACGWL010000001">
    <property type="protein sequence ID" value="KAK4411816.1"/>
    <property type="molecule type" value="Genomic_DNA"/>
</dbReference>
<feature type="domain" description="Endonuclease/exonuclease/phosphatase" evidence="1">
    <location>
        <begin position="5"/>
        <end position="214"/>
    </location>
</feature>
<dbReference type="PANTHER" id="PTHR33710">
    <property type="entry name" value="BNAC02G09200D PROTEIN"/>
    <property type="match status" value="1"/>
</dbReference>
<comment type="caution">
    <text evidence="2">The sequence shown here is derived from an EMBL/GenBank/DDBJ whole genome shotgun (WGS) entry which is preliminary data.</text>
</comment>
<dbReference type="InterPro" id="IPR036691">
    <property type="entry name" value="Endo/exonu/phosph_ase_sf"/>
</dbReference>
<dbReference type="GO" id="GO:0003824">
    <property type="term" value="F:catalytic activity"/>
    <property type="evidence" value="ECO:0007669"/>
    <property type="project" value="InterPro"/>
</dbReference>
<protein>
    <recommendedName>
        <fullName evidence="1">Endonuclease/exonuclease/phosphatase domain-containing protein</fullName>
    </recommendedName>
</protein>
<reference evidence="2" key="1">
    <citation type="submission" date="2020-06" db="EMBL/GenBank/DDBJ databases">
        <authorList>
            <person name="Li T."/>
            <person name="Hu X."/>
            <person name="Zhang T."/>
            <person name="Song X."/>
            <person name="Zhang H."/>
            <person name="Dai N."/>
            <person name="Sheng W."/>
            <person name="Hou X."/>
            <person name="Wei L."/>
        </authorList>
    </citation>
    <scope>NUCLEOTIDE SEQUENCE</scope>
    <source>
        <strain evidence="2">K16</strain>
        <tissue evidence="2">Leaf</tissue>
    </source>
</reference>
<dbReference type="InterPro" id="IPR005135">
    <property type="entry name" value="Endo/exonuclease/phosphatase"/>
</dbReference>
<dbReference type="PANTHER" id="PTHR33710:SF62">
    <property type="entry name" value="DUF4283 DOMAIN PROTEIN"/>
    <property type="match status" value="1"/>
</dbReference>
<keyword evidence="3" id="KW-1185">Reference proteome</keyword>
<evidence type="ECO:0000259" key="1">
    <source>
        <dbReference type="Pfam" id="PF03372"/>
    </source>
</evidence>
<organism evidence="2 3">
    <name type="scientific">Sesamum angolense</name>
    <dbReference type="NCBI Taxonomy" id="2727404"/>
    <lineage>
        <taxon>Eukaryota</taxon>
        <taxon>Viridiplantae</taxon>
        <taxon>Streptophyta</taxon>
        <taxon>Embryophyta</taxon>
        <taxon>Tracheophyta</taxon>
        <taxon>Spermatophyta</taxon>
        <taxon>Magnoliopsida</taxon>
        <taxon>eudicotyledons</taxon>
        <taxon>Gunneridae</taxon>
        <taxon>Pentapetalae</taxon>
        <taxon>asterids</taxon>
        <taxon>lamiids</taxon>
        <taxon>Lamiales</taxon>
        <taxon>Pedaliaceae</taxon>
        <taxon>Sesamum</taxon>
    </lineage>
</organism>
<dbReference type="Pfam" id="PF03372">
    <property type="entry name" value="Exo_endo_phos"/>
    <property type="match status" value="1"/>
</dbReference>
<accession>A0AAE2C7F3</accession>
<proteinExistence type="predicted"/>
<dbReference type="Gene3D" id="3.60.10.10">
    <property type="entry name" value="Endonuclease/exonuclease/phosphatase"/>
    <property type="match status" value="1"/>
</dbReference>
<evidence type="ECO:0000313" key="2">
    <source>
        <dbReference type="EMBL" id="KAK4411816.1"/>
    </source>
</evidence>
<reference evidence="2" key="2">
    <citation type="journal article" date="2024" name="Plant">
        <title>Genomic evolution and insights into agronomic trait innovations of Sesamum species.</title>
        <authorList>
            <person name="Miao H."/>
            <person name="Wang L."/>
            <person name="Qu L."/>
            <person name="Liu H."/>
            <person name="Sun Y."/>
            <person name="Le M."/>
            <person name="Wang Q."/>
            <person name="Wei S."/>
            <person name="Zheng Y."/>
            <person name="Lin W."/>
            <person name="Duan Y."/>
            <person name="Cao H."/>
            <person name="Xiong S."/>
            <person name="Wang X."/>
            <person name="Wei L."/>
            <person name="Li C."/>
            <person name="Ma Q."/>
            <person name="Ju M."/>
            <person name="Zhao R."/>
            <person name="Li G."/>
            <person name="Mu C."/>
            <person name="Tian Q."/>
            <person name="Mei H."/>
            <person name="Zhang T."/>
            <person name="Gao T."/>
            <person name="Zhang H."/>
        </authorList>
    </citation>
    <scope>NUCLEOTIDE SEQUENCE</scope>
    <source>
        <strain evidence="2">K16</strain>
    </source>
</reference>
<gene>
    <name evidence="2" type="ORF">Sango_0254600</name>
</gene>
<name>A0AAE2C7F3_9LAMI</name>
<evidence type="ECO:0000313" key="3">
    <source>
        <dbReference type="Proteomes" id="UP001289374"/>
    </source>
</evidence>
<dbReference type="AlphaFoldDB" id="A0AAE2C7F3"/>